<dbReference type="Gene3D" id="3.10.105.10">
    <property type="entry name" value="Dipeptide-binding Protein, Domain 3"/>
    <property type="match status" value="1"/>
</dbReference>
<evidence type="ECO:0000256" key="1">
    <source>
        <dbReference type="ARBA" id="ARBA00005695"/>
    </source>
</evidence>
<proteinExistence type="inferred from homology"/>
<dbReference type="EMBL" id="CP032317">
    <property type="protein sequence ID" value="AYA38612.1"/>
    <property type="molecule type" value="Genomic_DNA"/>
</dbReference>
<evidence type="ECO:0000256" key="3">
    <source>
        <dbReference type="ARBA" id="ARBA00022729"/>
    </source>
</evidence>
<dbReference type="OrthoDB" id="9772924at2"/>
<dbReference type="GO" id="GO:0015833">
    <property type="term" value="P:peptide transport"/>
    <property type="evidence" value="ECO:0007669"/>
    <property type="project" value="TreeGrafter"/>
</dbReference>
<dbReference type="GO" id="GO:0043190">
    <property type="term" value="C:ATP-binding cassette (ABC) transporter complex"/>
    <property type="evidence" value="ECO:0007669"/>
    <property type="project" value="InterPro"/>
</dbReference>
<gene>
    <name evidence="6" type="ORF">D3Y59_17080</name>
</gene>
<sequence>MLQFSFPRLIVVLSLCVCCACTSSSSKQSSAPTTVRVCWPRDPESLNPVTLPNAYAIQINNLLYQSLLTVDGSQRRFVPWLATAMPVVRRTDSLTYISYQLRSEATWDNGRPVLASDVLFSLKTIACPGLPNESLRSTLGFVQDVQLDAQNPRRFTLVCRGYAPEYRTTSGDFPVLPEYLLDPDTLLRRVPARQLLAGDSALNQVAAVQAFRQRFEQGGQWRDPRTVRGSGAYQLVSWQAGQRVVLERKNKWWGDALQNAGFPLVANPRRLEFHIVPNAATALLALRRGELDVYPNMPGPDFAQLRNTDSVDFHLYSPASYRVVVMEINTQQRSLSEARTRQAFAHLVDAQRLMQATQFGLGQRSTSLISPRERWVYHDSLPLRPYSPPQAAALLQQAGWQRSSNGWRRAGNNAQVLAPRLFYAAGDRTYETIALLLQQAARQIGLAISLHPTEAGQLSALRREGNFDLCLRTLYGNPFSYDLRPLLHTGSIGEGGVNRTRFGNPASDRLLDAIVSTEDSTQKVRLLHKLQTVLYVQTPMVPLFFEPNRLAVAKRFGSVRPSGLEPGYDLPAFTLTPTPRP</sequence>
<dbReference type="PIRSF" id="PIRSF002741">
    <property type="entry name" value="MppA"/>
    <property type="match status" value="1"/>
</dbReference>
<comment type="similarity">
    <text evidence="1">Belongs to the bacterial solute-binding protein 5 family.</text>
</comment>
<dbReference type="Gene3D" id="3.90.76.10">
    <property type="entry name" value="Dipeptide-binding Protein, Domain 1"/>
    <property type="match status" value="1"/>
</dbReference>
<dbReference type="GO" id="GO:0030288">
    <property type="term" value="C:outer membrane-bounded periplasmic space"/>
    <property type="evidence" value="ECO:0007669"/>
    <property type="project" value="UniProtKB-ARBA"/>
</dbReference>
<accession>A0A3B7R4D2</accession>
<evidence type="ECO:0000313" key="7">
    <source>
        <dbReference type="Proteomes" id="UP000262802"/>
    </source>
</evidence>
<evidence type="ECO:0000313" key="6">
    <source>
        <dbReference type="EMBL" id="AYA38612.1"/>
    </source>
</evidence>
<keyword evidence="7" id="KW-1185">Reference proteome</keyword>
<name>A0A3B7R4D2_9BACT</name>
<organism evidence="6 7">
    <name type="scientific">Hymenobacter oligotrophus</name>
    <dbReference type="NCBI Taxonomy" id="2319843"/>
    <lineage>
        <taxon>Bacteria</taxon>
        <taxon>Pseudomonadati</taxon>
        <taxon>Bacteroidota</taxon>
        <taxon>Cytophagia</taxon>
        <taxon>Cytophagales</taxon>
        <taxon>Hymenobacteraceae</taxon>
        <taxon>Hymenobacter</taxon>
    </lineage>
</organism>
<keyword evidence="3 4" id="KW-0732">Signal</keyword>
<dbReference type="SUPFAM" id="SSF53850">
    <property type="entry name" value="Periplasmic binding protein-like II"/>
    <property type="match status" value="1"/>
</dbReference>
<dbReference type="InterPro" id="IPR000914">
    <property type="entry name" value="SBP_5_dom"/>
</dbReference>
<dbReference type="PANTHER" id="PTHR30290:SF9">
    <property type="entry name" value="OLIGOPEPTIDE-BINDING PROTEIN APPA"/>
    <property type="match status" value="1"/>
</dbReference>
<feature type="chain" id="PRO_5017586493" evidence="4">
    <location>
        <begin position="20"/>
        <end position="581"/>
    </location>
</feature>
<dbReference type="AlphaFoldDB" id="A0A3B7R4D2"/>
<evidence type="ECO:0000256" key="4">
    <source>
        <dbReference type="SAM" id="SignalP"/>
    </source>
</evidence>
<protein>
    <submittedName>
        <fullName evidence="6">ABC transporter substrate-binding protein</fullName>
    </submittedName>
</protein>
<evidence type="ECO:0000256" key="2">
    <source>
        <dbReference type="ARBA" id="ARBA00022448"/>
    </source>
</evidence>
<dbReference type="GO" id="GO:1904680">
    <property type="term" value="F:peptide transmembrane transporter activity"/>
    <property type="evidence" value="ECO:0007669"/>
    <property type="project" value="TreeGrafter"/>
</dbReference>
<dbReference type="Gene3D" id="3.40.190.10">
    <property type="entry name" value="Periplasmic binding protein-like II"/>
    <property type="match status" value="1"/>
</dbReference>
<reference evidence="6 7" key="1">
    <citation type="submission" date="2018-09" db="EMBL/GenBank/DDBJ databases">
        <title>Hymenobacter medium sp. nov., isolated from R2A medium.</title>
        <authorList>
            <person name="Yingchao G."/>
        </authorList>
    </citation>
    <scope>NUCLEOTIDE SEQUENCE [LARGE SCALE GENOMIC DNA]</scope>
    <source>
        <strain evidence="7">sh-6</strain>
    </source>
</reference>
<dbReference type="PANTHER" id="PTHR30290">
    <property type="entry name" value="PERIPLASMIC BINDING COMPONENT OF ABC TRANSPORTER"/>
    <property type="match status" value="1"/>
</dbReference>
<evidence type="ECO:0000259" key="5">
    <source>
        <dbReference type="Pfam" id="PF00496"/>
    </source>
</evidence>
<dbReference type="Pfam" id="PF00496">
    <property type="entry name" value="SBP_bac_5"/>
    <property type="match status" value="1"/>
</dbReference>
<dbReference type="Proteomes" id="UP000262802">
    <property type="component" value="Chromosome"/>
</dbReference>
<dbReference type="InterPro" id="IPR039424">
    <property type="entry name" value="SBP_5"/>
</dbReference>
<keyword evidence="2" id="KW-0813">Transport</keyword>
<dbReference type="InterPro" id="IPR030678">
    <property type="entry name" value="Peptide/Ni-bd"/>
</dbReference>
<feature type="domain" description="Solute-binding protein family 5" evidence="5">
    <location>
        <begin position="77"/>
        <end position="479"/>
    </location>
</feature>
<dbReference type="KEGG" id="hyh:D3Y59_17080"/>
<dbReference type="RefSeq" id="WP_119446142.1">
    <property type="nucleotide sequence ID" value="NZ_CP032317.1"/>
</dbReference>
<feature type="signal peptide" evidence="4">
    <location>
        <begin position="1"/>
        <end position="19"/>
    </location>
</feature>
<dbReference type="CDD" id="cd00995">
    <property type="entry name" value="PBP2_NikA_DppA_OppA_like"/>
    <property type="match status" value="1"/>
</dbReference>